<dbReference type="InterPro" id="IPR009056">
    <property type="entry name" value="Cyt_c-like_dom"/>
</dbReference>
<dbReference type="PROSITE" id="PS51007">
    <property type="entry name" value="CYTC"/>
    <property type="match status" value="1"/>
</dbReference>
<evidence type="ECO:0000256" key="1">
    <source>
        <dbReference type="ARBA" id="ARBA00022617"/>
    </source>
</evidence>
<proteinExistence type="predicted"/>
<feature type="region of interest" description="Disordered" evidence="5">
    <location>
        <begin position="36"/>
        <end position="62"/>
    </location>
</feature>
<keyword evidence="1 4" id="KW-0349">Heme</keyword>
<dbReference type="RefSeq" id="WP_168302135.1">
    <property type="nucleotide sequence ID" value="NZ_CP071606.1"/>
</dbReference>
<keyword evidence="8" id="KW-1185">Reference proteome</keyword>
<dbReference type="SUPFAM" id="SSF46626">
    <property type="entry name" value="Cytochrome c"/>
    <property type="match status" value="1"/>
</dbReference>
<reference evidence="7 8" key="1">
    <citation type="submission" date="2024-06" db="EMBL/GenBank/DDBJ databases">
        <title>Genomic Encyclopedia of Type Strains, Phase IV (KMG-IV): sequencing the most valuable type-strain genomes for metagenomic binning, comparative biology and taxonomic classification.</title>
        <authorList>
            <person name="Goeker M."/>
        </authorList>
    </citation>
    <scope>NUCLEOTIDE SEQUENCE [LARGE SCALE GENOMIC DNA]</scope>
    <source>
        <strain evidence="7 8">DSM 29288</strain>
    </source>
</reference>
<feature type="domain" description="Cytochrome c" evidence="6">
    <location>
        <begin position="69"/>
        <end position="154"/>
    </location>
</feature>
<comment type="caution">
    <text evidence="7">The sequence shown here is derived from an EMBL/GenBank/DDBJ whole genome shotgun (WGS) entry which is preliminary data.</text>
</comment>
<dbReference type="Gene3D" id="1.10.760.10">
    <property type="entry name" value="Cytochrome c-like domain"/>
    <property type="match status" value="1"/>
</dbReference>
<evidence type="ECO:0000259" key="6">
    <source>
        <dbReference type="PROSITE" id="PS51007"/>
    </source>
</evidence>
<evidence type="ECO:0000256" key="5">
    <source>
        <dbReference type="SAM" id="MobiDB-lite"/>
    </source>
</evidence>
<dbReference type="EMBL" id="JBEPMY010000029">
    <property type="protein sequence ID" value="MET3758451.1"/>
    <property type="molecule type" value="Genomic_DNA"/>
</dbReference>
<dbReference type="PANTHER" id="PTHR40394">
    <property type="entry name" value="LIPOPROTEIN-RELATED"/>
    <property type="match status" value="1"/>
</dbReference>
<evidence type="ECO:0000256" key="3">
    <source>
        <dbReference type="ARBA" id="ARBA00023004"/>
    </source>
</evidence>
<evidence type="ECO:0000256" key="4">
    <source>
        <dbReference type="PROSITE-ProRule" id="PRU00433"/>
    </source>
</evidence>
<evidence type="ECO:0000313" key="7">
    <source>
        <dbReference type="EMBL" id="MET3758451.1"/>
    </source>
</evidence>
<name>A0ABV2MPQ7_9HYPH</name>
<gene>
    <name evidence="7" type="ORF">ABID08_005833</name>
</gene>
<protein>
    <submittedName>
        <fullName evidence="7">Mono/diheme cytochrome c family protein</fullName>
    </submittedName>
</protein>
<dbReference type="InterPro" id="IPR036909">
    <property type="entry name" value="Cyt_c-like_dom_sf"/>
</dbReference>
<dbReference type="PANTHER" id="PTHR40394:SF2">
    <property type="entry name" value="QUINOL:CYTOCHROME C OXIDOREDUCTASE MEMBRANE PROTEIN"/>
    <property type="match status" value="1"/>
</dbReference>
<dbReference type="Pfam" id="PF13442">
    <property type="entry name" value="Cytochrome_CBB3"/>
    <property type="match status" value="1"/>
</dbReference>
<keyword evidence="3 4" id="KW-0408">Iron</keyword>
<sequence length="176" mass="19443">MTKLFLGLAAVLLLPACDDMDHQPRYDSYERSGLFADGQAMQAPPDGAVARDDESDREELETRPPMSLALLARGHERYEIYCTPCHDPAGYGNGRVPSRGFPHPPSFHMARLRDAPDHYIVDVITNGHGVMYSYADRVLPRDRWAIAAYVKALQLSQNAPPAALAGLQAEKKDAQP</sequence>
<evidence type="ECO:0000313" key="8">
    <source>
        <dbReference type="Proteomes" id="UP001549077"/>
    </source>
</evidence>
<organism evidence="7 8">
    <name type="scientific">Rhizobium binae</name>
    <dbReference type="NCBI Taxonomy" id="1138190"/>
    <lineage>
        <taxon>Bacteria</taxon>
        <taxon>Pseudomonadati</taxon>
        <taxon>Pseudomonadota</taxon>
        <taxon>Alphaproteobacteria</taxon>
        <taxon>Hyphomicrobiales</taxon>
        <taxon>Rhizobiaceae</taxon>
        <taxon>Rhizobium/Agrobacterium group</taxon>
        <taxon>Rhizobium</taxon>
    </lineage>
</organism>
<accession>A0ABV2MPQ7</accession>
<evidence type="ECO:0000256" key="2">
    <source>
        <dbReference type="ARBA" id="ARBA00022723"/>
    </source>
</evidence>
<keyword evidence="2 4" id="KW-0479">Metal-binding</keyword>
<dbReference type="GeneID" id="91151550"/>
<dbReference type="Proteomes" id="UP001549077">
    <property type="component" value="Unassembled WGS sequence"/>
</dbReference>